<protein>
    <submittedName>
        <fullName evidence="1">Uncharacterized protein</fullName>
    </submittedName>
</protein>
<reference evidence="1 2" key="1">
    <citation type="submission" date="2023-02" db="EMBL/GenBank/DDBJ databases">
        <title>LHISI_Scaffold_Assembly.</title>
        <authorList>
            <person name="Stuart O.P."/>
            <person name="Cleave R."/>
            <person name="Magrath M.J.L."/>
            <person name="Mikheyev A.S."/>
        </authorList>
    </citation>
    <scope>NUCLEOTIDE SEQUENCE [LARGE SCALE GENOMIC DNA]</scope>
    <source>
        <strain evidence="1">Daus_M_001</strain>
        <tissue evidence="1">Leg muscle</tissue>
    </source>
</reference>
<dbReference type="EMBL" id="JARBHB010000013">
    <property type="protein sequence ID" value="KAJ8870094.1"/>
    <property type="molecule type" value="Genomic_DNA"/>
</dbReference>
<evidence type="ECO:0000313" key="1">
    <source>
        <dbReference type="EMBL" id="KAJ8870094.1"/>
    </source>
</evidence>
<sequence>MGPRPVDLPFHPSGRVRPRWLGVNRVETPVGSLPDFSMWEEYGWTAGFLGDPPFPPPLHSGAALQSPQSPASALKTSLIKAAQISSLHFWSGLGPVVLNFTMKNHASTHTSPRTGVVLDGGRPTLSGLLQRAAAEVHRKRLPASRGGRWTRDVRLTAFERSTAGVDCGTNRNRLTWWRFDEAYGSATTEKRPQNKTSSLGICFRDSSACTVGGWMNGWTIHTAKVSSAQVENKTTFLMRMFGIGKFPPQGAPLGGGKPEIPEKTHRPAASFGKIPTCETQGVTWPGIEPRSPWLEASRITAQLP</sequence>
<comment type="caution">
    <text evidence="1">The sequence shown here is derived from an EMBL/GenBank/DDBJ whole genome shotgun (WGS) entry which is preliminary data.</text>
</comment>
<organism evidence="1 2">
    <name type="scientific">Dryococelus australis</name>
    <dbReference type="NCBI Taxonomy" id="614101"/>
    <lineage>
        <taxon>Eukaryota</taxon>
        <taxon>Metazoa</taxon>
        <taxon>Ecdysozoa</taxon>
        <taxon>Arthropoda</taxon>
        <taxon>Hexapoda</taxon>
        <taxon>Insecta</taxon>
        <taxon>Pterygota</taxon>
        <taxon>Neoptera</taxon>
        <taxon>Polyneoptera</taxon>
        <taxon>Phasmatodea</taxon>
        <taxon>Verophasmatodea</taxon>
        <taxon>Anareolatae</taxon>
        <taxon>Phasmatidae</taxon>
        <taxon>Eurycanthinae</taxon>
        <taxon>Dryococelus</taxon>
    </lineage>
</organism>
<gene>
    <name evidence="1" type="ORF">PR048_029106</name>
</gene>
<evidence type="ECO:0000313" key="2">
    <source>
        <dbReference type="Proteomes" id="UP001159363"/>
    </source>
</evidence>
<name>A0ABQ9GCF7_9NEOP</name>
<proteinExistence type="predicted"/>
<accession>A0ABQ9GCF7</accession>
<dbReference type="Proteomes" id="UP001159363">
    <property type="component" value="Chromosome 12"/>
</dbReference>
<keyword evidence="2" id="KW-1185">Reference proteome</keyword>